<dbReference type="Gramene" id="KQJ92817">
    <property type="protein sequence ID" value="KQJ92817"/>
    <property type="gene ID" value="BRADI_3g00890v3"/>
</dbReference>
<feature type="region of interest" description="Disordered" evidence="1">
    <location>
        <begin position="616"/>
        <end position="635"/>
    </location>
</feature>
<keyword evidence="5" id="KW-1185">Reference proteome</keyword>
<dbReference type="InterPro" id="IPR057135">
    <property type="entry name" value="At4g27190-like_LRR"/>
</dbReference>
<dbReference type="Pfam" id="PF23247">
    <property type="entry name" value="LRR_RPS2"/>
    <property type="match status" value="1"/>
</dbReference>
<name>A0A0Q3PTL0_BRADI</name>
<dbReference type="OrthoDB" id="672801at2759"/>
<evidence type="ECO:0000313" key="5">
    <source>
        <dbReference type="Proteomes" id="UP000008810"/>
    </source>
</evidence>
<evidence type="ECO:0000256" key="1">
    <source>
        <dbReference type="SAM" id="MobiDB-lite"/>
    </source>
</evidence>
<dbReference type="ExpressionAtlas" id="A0A0Q3PTL0">
    <property type="expression patterns" value="baseline and differential"/>
</dbReference>
<feature type="domain" description="Disease resistance protein At4g27190-like leucine-rich repeats" evidence="2">
    <location>
        <begin position="843"/>
        <end position="954"/>
    </location>
</feature>
<dbReference type="Gene3D" id="3.80.10.10">
    <property type="entry name" value="Ribonuclease Inhibitor"/>
    <property type="match status" value="2"/>
</dbReference>
<organism evidence="3">
    <name type="scientific">Brachypodium distachyon</name>
    <name type="common">Purple false brome</name>
    <name type="synonym">Trachynia distachya</name>
    <dbReference type="NCBI Taxonomy" id="15368"/>
    <lineage>
        <taxon>Eukaryota</taxon>
        <taxon>Viridiplantae</taxon>
        <taxon>Streptophyta</taxon>
        <taxon>Embryophyta</taxon>
        <taxon>Tracheophyta</taxon>
        <taxon>Spermatophyta</taxon>
        <taxon>Magnoliopsida</taxon>
        <taxon>Liliopsida</taxon>
        <taxon>Poales</taxon>
        <taxon>Poaceae</taxon>
        <taxon>BOP clade</taxon>
        <taxon>Pooideae</taxon>
        <taxon>Stipodae</taxon>
        <taxon>Brachypodieae</taxon>
        <taxon>Brachypodium</taxon>
    </lineage>
</organism>
<dbReference type="InterPro" id="IPR050905">
    <property type="entry name" value="Plant_NBS-LRR"/>
</dbReference>
<dbReference type="Proteomes" id="UP000008810">
    <property type="component" value="Chromosome 3"/>
</dbReference>
<protein>
    <recommendedName>
        <fullName evidence="2">Disease resistance protein At4g27190-like leucine-rich repeats domain-containing protein</fullName>
    </recommendedName>
</protein>
<reference evidence="4" key="3">
    <citation type="submission" date="2018-08" db="UniProtKB">
        <authorList>
            <consortium name="EnsemblPlants"/>
        </authorList>
    </citation>
    <scope>IDENTIFICATION</scope>
    <source>
        <strain evidence="4">cv. Bd21</strain>
    </source>
</reference>
<sequence length="1009" mass="114697">MRTEVIKADTIDAAVDRILNELATDTRRSGNRENVIYFDGWDGLGASAVLQAVAKRLAEPLTRPAGLEFEKIIHIDCSKWQSRRAMQREIAVQLKLPNRVMQMFDKQDEDDDFSGLDQGSRGEIEVGEIYESIQNQRFLVILHNGSNEEIDIFNFGFPLNGYANSKMLWTFQGRFRLDPKMIDKVKKSRTTHVLISASRDERDLQELWSYLVRHEAAQVSCNKHGPGMIDPSVAAECVLYMLKQCSIGSHTVDYDWAIHTSNYWVCDGIITPTDIDKAWQVGDFLQHGLQLLDINNQLSSDESIIMPSFHLSRSTERIPYWISTTTCGFMLSPSGVIPDYMFQYSHRLGVLKLSRCTFSFSSPPFLCCHSLRFLWLDHCEDLQTGSSTTDHHQPDAKKEEKELDNSDMTSWKCFQSLWVLDLRYTDWDQILSAQVMDLMTQVRELNVMGAKNWDMSNLRGRLQNIRKLRVTESTCCFDNNVFSEMDGLELLDFSGNTISQGMTSLSAAASNTSLETVIIDGCDGLKVISLRGCKELRNLFFKGLFRSLEELDLSGTKVKTLNLGEVRANSLPKRIILLGCQKLHAILWPQNIDTEEAPHVLCIETTSTSASVVTPTELTGGETPHAHPHGEGSLQQQKEEKFKGGWQITLTDTRLLRSISPVHSYLSTASVHLDISSAAAVGGSNIQGTSNDKLVQVPPHTSTIMDSKYRDVLKHGSVPAMMMWDCPEIFLWSAERTCIIKVVLHLGQGNKLLGDAPTAITNALLWPDLTCVLATSLHVYNNSSITSIPVAPNRLQWHIERWCRVERCPKLHTIFTLPQGSSVDNFYFLETFWASQLLTTCYIWDRTIFLTSHTFSNLKFLHLDYCPRLLHVLPIHASSLSGLKTLEIVYCGDLREVFPLSPELQDQDTIIEFSKLRRIHLHELPTLQRICGRRMYAPKLEIIKIRGCWSLRRLPAIGHDTKPPKVDCEKEWWDNLEWDGVEKYHHPSLYEPSHSKYYKAKLPRGSLLR</sequence>
<reference evidence="3" key="2">
    <citation type="submission" date="2017-06" db="EMBL/GenBank/DDBJ databases">
        <title>WGS assembly of Brachypodium distachyon.</title>
        <authorList>
            <consortium name="The International Brachypodium Initiative"/>
            <person name="Lucas S."/>
            <person name="Harmon-Smith M."/>
            <person name="Lail K."/>
            <person name="Tice H."/>
            <person name="Grimwood J."/>
            <person name="Bruce D."/>
            <person name="Barry K."/>
            <person name="Shu S."/>
            <person name="Lindquist E."/>
            <person name="Wang M."/>
            <person name="Pitluck S."/>
            <person name="Vogel J.P."/>
            <person name="Garvin D.F."/>
            <person name="Mockler T.C."/>
            <person name="Schmutz J."/>
            <person name="Rokhsar D."/>
            <person name="Bevan M.W."/>
        </authorList>
    </citation>
    <scope>NUCLEOTIDE SEQUENCE</scope>
    <source>
        <strain evidence="3">Bd21</strain>
    </source>
</reference>
<dbReference type="EMBL" id="CM000882">
    <property type="protein sequence ID" value="KQJ92817.1"/>
    <property type="molecule type" value="Genomic_DNA"/>
</dbReference>
<dbReference type="RefSeq" id="XP_014756968.2">
    <property type="nucleotide sequence ID" value="XM_014901482.2"/>
</dbReference>
<dbReference type="GeneID" id="100827785"/>
<evidence type="ECO:0000313" key="4">
    <source>
        <dbReference type="EnsemblPlants" id="KQJ92817"/>
    </source>
</evidence>
<dbReference type="RefSeq" id="XP_024318206.1">
    <property type="nucleotide sequence ID" value="XM_024462438.1"/>
</dbReference>
<evidence type="ECO:0000313" key="3">
    <source>
        <dbReference type="EMBL" id="KQJ92817.1"/>
    </source>
</evidence>
<proteinExistence type="predicted"/>
<dbReference type="AlphaFoldDB" id="A0A0Q3PTL0"/>
<reference evidence="3 4" key="1">
    <citation type="journal article" date="2010" name="Nature">
        <title>Genome sequencing and analysis of the model grass Brachypodium distachyon.</title>
        <authorList>
            <consortium name="International Brachypodium Initiative"/>
        </authorList>
    </citation>
    <scope>NUCLEOTIDE SEQUENCE [LARGE SCALE GENOMIC DNA]</scope>
    <source>
        <strain evidence="3">Bd21</strain>
        <strain evidence="4">cv. Bd21</strain>
    </source>
</reference>
<gene>
    <name evidence="4" type="primary">LOC100827785</name>
    <name evidence="3" type="ORF">BRADI_3g00890v3</name>
</gene>
<dbReference type="InterPro" id="IPR032675">
    <property type="entry name" value="LRR_dom_sf"/>
</dbReference>
<accession>A0A0Q3PTL0</accession>
<dbReference type="RefSeq" id="XP_024318205.1">
    <property type="nucleotide sequence ID" value="XM_024462437.1"/>
</dbReference>
<dbReference type="PANTHER" id="PTHR33463">
    <property type="entry name" value="NB-ARC DOMAIN-CONTAINING PROTEIN-RELATED"/>
    <property type="match status" value="1"/>
</dbReference>
<dbReference type="PANTHER" id="PTHR33463:SF34">
    <property type="entry name" value="DISEASE RESISTANCE PROTEIN RPS2"/>
    <property type="match status" value="1"/>
</dbReference>
<dbReference type="EnsemblPlants" id="KQJ92817">
    <property type="protein sequence ID" value="KQJ92817"/>
    <property type="gene ID" value="BRADI_3g00890v3"/>
</dbReference>
<evidence type="ECO:0000259" key="2">
    <source>
        <dbReference type="Pfam" id="PF23247"/>
    </source>
</evidence>
<dbReference type="SUPFAM" id="SSF52058">
    <property type="entry name" value="L domain-like"/>
    <property type="match status" value="1"/>
</dbReference>